<dbReference type="HOGENOM" id="CLU_154612_0_0_5"/>
<protein>
    <recommendedName>
        <fullName evidence="5">Lipopolysaccharide assembly protein A domain-containing protein</fullName>
    </recommendedName>
</protein>
<feature type="transmembrane region" description="Helical" evidence="2">
    <location>
        <begin position="45"/>
        <end position="65"/>
    </location>
</feature>
<dbReference type="Proteomes" id="UP000005952">
    <property type="component" value="Chromosome"/>
</dbReference>
<dbReference type="EMBL" id="CP005587">
    <property type="protein sequence ID" value="AGK58589.1"/>
    <property type="molecule type" value="Genomic_DNA"/>
</dbReference>
<feature type="compositionally biased region" description="Basic and acidic residues" evidence="1">
    <location>
        <begin position="86"/>
        <end position="98"/>
    </location>
</feature>
<evidence type="ECO:0000256" key="2">
    <source>
        <dbReference type="SAM" id="Phobius"/>
    </source>
</evidence>
<feature type="region of interest" description="Disordered" evidence="1">
    <location>
        <begin position="85"/>
        <end position="110"/>
    </location>
</feature>
<gene>
    <name evidence="3" type="ORF">HYPDE_34588</name>
</gene>
<evidence type="ECO:0000313" key="3">
    <source>
        <dbReference type="EMBL" id="AGK58589.1"/>
    </source>
</evidence>
<dbReference type="eggNOG" id="COG5416">
    <property type="taxonomic scope" value="Bacteria"/>
</dbReference>
<dbReference type="KEGG" id="hdt:HYPDE_34588"/>
<accession>N0B504</accession>
<sequence length="110" mass="12036">MALFIAFPIGVILVAIAVSNRQPVSLILDPFKPENPALSIEMPFYAYLLGALVIGVILGGVATWMGQSRWRQTARAQGQRAQRWQAEADRLTREREAKAATGTDLAIASR</sequence>
<reference evidence="3 4" key="1">
    <citation type="journal article" date="2013" name="Genome Announc.">
        <title>Genome sequences for three denitrifying bacterial strains isolated from a uranium- and nitrate-contaminated subsurface environment.</title>
        <authorList>
            <person name="Venkatramanan R."/>
            <person name="Prakash O."/>
            <person name="Woyke T."/>
            <person name="Chain P."/>
            <person name="Goodwin L.A."/>
            <person name="Watson D."/>
            <person name="Brooks S."/>
            <person name="Kostka J.E."/>
            <person name="Green S.J."/>
        </authorList>
    </citation>
    <scope>NUCLEOTIDE SEQUENCE [LARGE SCALE GENOMIC DNA]</scope>
    <source>
        <strain evidence="3 4">1NES1</strain>
    </source>
</reference>
<keyword evidence="2" id="KW-0472">Membrane</keyword>
<evidence type="ECO:0008006" key="5">
    <source>
        <dbReference type="Google" id="ProtNLM"/>
    </source>
</evidence>
<proteinExistence type="predicted"/>
<evidence type="ECO:0000256" key="1">
    <source>
        <dbReference type="SAM" id="MobiDB-lite"/>
    </source>
</evidence>
<organism evidence="3 4">
    <name type="scientific">Hyphomicrobium denitrificans 1NES1</name>
    <dbReference type="NCBI Taxonomy" id="670307"/>
    <lineage>
        <taxon>Bacteria</taxon>
        <taxon>Pseudomonadati</taxon>
        <taxon>Pseudomonadota</taxon>
        <taxon>Alphaproteobacteria</taxon>
        <taxon>Hyphomicrobiales</taxon>
        <taxon>Hyphomicrobiaceae</taxon>
        <taxon>Hyphomicrobium</taxon>
    </lineage>
</organism>
<dbReference type="GO" id="GO:0005886">
    <property type="term" value="C:plasma membrane"/>
    <property type="evidence" value="ECO:0007669"/>
    <property type="project" value="InterPro"/>
</dbReference>
<keyword evidence="2" id="KW-1133">Transmembrane helix</keyword>
<keyword evidence="2" id="KW-0812">Transmembrane</keyword>
<name>N0B504_9HYPH</name>
<dbReference type="AlphaFoldDB" id="N0B504"/>
<keyword evidence="4" id="KW-1185">Reference proteome</keyword>
<evidence type="ECO:0000313" key="4">
    <source>
        <dbReference type="Proteomes" id="UP000005952"/>
    </source>
</evidence>
<dbReference type="STRING" id="670307.HYPDE_34588"/>